<sequence>LLSQAQHNQQQYLAGNSTANLLARFMMPPINMVIVGLTGGIATGKSTVSEIFRSHGLHVVDADLIARKGVMHFPELL</sequence>
<evidence type="ECO:0000313" key="3">
    <source>
        <dbReference type="Proteomes" id="UP000050761"/>
    </source>
</evidence>
<dbReference type="SUPFAM" id="SSF52540">
    <property type="entry name" value="P-loop containing nucleoside triphosphate hydrolases"/>
    <property type="match status" value="1"/>
</dbReference>
<organism evidence="3 4">
    <name type="scientific">Heligmosomoides polygyrus</name>
    <name type="common">Parasitic roundworm</name>
    <dbReference type="NCBI Taxonomy" id="6339"/>
    <lineage>
        <taxon>Eukaryota</taxon>
        <taxon>Metazoa</taxon>
        <taxon>Ecdysozoa</taxon>
        <taxon>Nematoda</taxon>
        <taxon>Chromadorea</taxon>
        <taxon>Rhabditida</taxon>
        <taxon>Rhabditina</taxon>
        <taxon>Rhabditomorpha</taxon>
        <taxon>Strongyloidea</taxon>
        <taxon>Heligmosomidae</taxon>
        <taxon>Heligmosomoides</taxon>
    </lineage>
</organism>
<keyword evidence="2" id="KW-0067">ATP-binding</keyword>
<dbReference type="PROSITE" id="PS51219">
    <property type="entry name" value="DPCK"/>
    <property type="match status" value="1"/>
</dbReference>
<name>A0A183GP72_HELPZ</name>
<dbReference type="InterPro" id="IPR027417">
    <property type="entry name" value="P-loop_NTPase"/>
</dbReference>
<reference evidence="4" key="1">
    <citation type="submission" date="2019-09" db="UniProtKB">
        <authorList>
            <consortium name="WormBaseParasite"/>
        </authorList>
    </citation>
    <scope>IDENTIFICATION</scope>
</reference>
<dbReference type="Gene3D" id="3.40.50.300">
    <property type="entry name" value="P-loop containing nucleotide triphosphate hydrolases"/>
    <property type="match status" value="1"/>
</dbReference>
<dbReference type="GO" id="GO:0015937">
    <property type="term" value="P:coenzyme A biosynthetic process"/>
    <property type="evidence" value="ECO:0007669"/>
    <property type="project" value="InterPro"/>
</dbReference>
<protein>
    <submittedName>
        <fullName evidence="4">Dephospho-CoA kinase</fullName>
    </submittedName>
</protein>
<proteinExistence type="predicted"/>
<evidence type="ECO:0000256" key="2">
    <source>
        <dbReference type="ARBA" id="ARBA00022840"/>
    </source>
</evidence>
<dbReference type="GO" id="GO:0004140">
    <property type="term" value="F:dephospho-CoA kinase activity"/>
    <property type="evidence" value="ECO:0007669"/>
    <property type="project" value="InterPro"/>
</dbReference>
<evidence type="ECO:0000256" key="1">
    <source>
        <dbReference type="ARBA" id="ARBA00022741"/>
    </source>
</evidence>
<dbReference type="Pfam" id="PF01121">
    <property type="entry name" value="CoaE"/>
    <property type="match status" value="1"/>
</dbReference>
<dbReference type="WBParaSite" id="HPBE_0002449201-mRNA-1">
    <property type="protein sequence ID" value="HPBE_0002449201-mRNA-1"/>
    <property type="gene ID" value="HPBE_0002449201"/>
</dbReference>
<dbReference type="InterPro" id="IPR001977">
    <property type="entry name" value="Depp_CoAkinase"/>
</dbReference>
<accession>A0A183GP72</accession>
<dbReference type="AlphaFoldDB" id="A0A183GP72"/>
<evidence type="ECO:0000313" key="4">
    <source>
        <dbReference type="WBParaSite" id="HPBE_0002449201-mRNA-1"/>
    </source>
</evidence>
<dbReference type="GO" id="GO:0005524">
    <property type="term" value="F:ATP binding"/>
    <property type="evidence" value="ECO:0007669"/>
    <property type="project" value="UniProtKB-KW"/>
</dbReference>
<keyword evidence="3" id="KW-1185">Reference proteome</keyword>
<dbReference type="Proteomes" id="UP000050761">
    <property type="component" value="Unassembled WGS sequence"/>
</dbReference>
<keyword evidence="1" id="KW-0547">Nucleotide-binding</keyword>